<dbReference type="PANTHER" id="PTHR39157">
    <property type="entry name" value="INTEGRAL MEMBRANE PROTEIN-RELATED"/>
    <property type="match status" value="1"/>
</dbReference>
<gene>
    <name evidence="6" type="ORF">DKM44_14655</name>
</gene>
<accession>A0A2Z3JKC0</accession>
<feature type="transmembrane region" description="Helical" evidence="5">
    <location>
        <begin position="114"/>
        <end position="137"/>
    </location>
</feature>
<organism evidence="6 7">
    <name type="scientific">Deinococcus irradiatisoli</name>
    <dbReference type="NCBI Taxonomy" id="2202254"/>
    <lineage>
        <taxon>Bacteria</taxon>
        <taxon>Thermotogati</taxon>
        <taxon>Deinococcota</taxon>
        <taxon>Deinococci</taxon>
        <taxon>Deinococcales</taxon>
        <taxon>Deinococcaceae</taxon>
        <taxon>Deinococcus</taxon>
    </lineage>
</organism>
<dbReference type="InterPro" id="IPR032808">
    <property type="entry name" value="DoxX"/>
</dbReference>
<evidence type="ECO:0000256" key="5">
    <source>
        <dbReference type="SAM" id="Phobius"/>
    </source>
</evidence>
<keyword evidence="3 5" id="KW-1133">Transmembrane helix</keyword>
<protein>
    <submittedName>
        <fullName evidence="6">DoxX family protein</fullName>
    </submittedName>
</protein>
<dbReference type="PANTHER" id="PTHR39157:SF1">
    <property type="entry name" value="DOXX FAMILY PROTEIN"/>
    <property type="match status" value="1"/>
</dbReference>
<evidence type="ECO:0000256" key="2">
    <source>
        <dbReference type="ARBA" id="ARBA00022692"/>
    </source>
</evidence>
<sequence length="194" mass="21107">MTSTRAPFHTFTVSEPHLTRLLFADARLAPLWTLLRLYAGYEWLMAGWEKLTNPAGVWVGAKAGAAVSGFLQGALTKTSGEHPDVSGWYAWFLQHAALPHAALFSYLVTFGEVFVGLALILGLFTGLAAFFGGFMNASYLLAGTVSTNPLLFIVATWLVLGWRVAGYWGLDRWVLPKVGVPLPEAAPAPRLQRS</sequence>
<keyword evidence="2 5" id="KW-0812">Transmembrane</keyword>
<dbReference type="RefSeq" id="WP_109828041.1">
    <property type="nucleotide sequence ID" value="NZ_CP029494.1"/>
</dbReference>
<evidence type="ECO:0000256" key="4">
    <source>
        <dbReference type="ARBA" id="ARBA00023136"/>
    </source>
</evidence>
<evidence type="ECO:0000313" key="6">
    <source>
        <dbReference type="EMBL" id="AWN24316.1"/>
    </source>
</evidence>
<dbReference type="Pfam" id="PF07681">
    <property type="entry name" value="DoxX"/>
    <property type="match status" value="1"/>
</dbReference>
<keyword evidence="4 5" id="KW-0472">Membrane</keyword>
<reference evidence="6 7" key="1">
    <citation type="submission" date="2018-05" db="EMBL/GenBank/DDBJ databases">
        <title>Complete Genome Sequence of Deinococcus sp. strain 17bor-2.</title>
        <authorList>
            <person name="Srinivasan S."/>
        </authorList>
    </citation>
    <scope>NUCLEOTIDE SEQUENCE [LARGE SCALE GENOMIC DNA]</scope>
    <source>
        <strain evidence="6 7">17bor-2</strain>
    </source>
</reference>
<feature type="transmembrane region" description="Helical" evidence="5">
    <location>
        <begin position="149"/>
        <end position="170"/>
    </location>
</feature>
<dbReference type="KEGG" id="dez:DKM44_14655"/>
<keyword evidence="7" id="KW-1185">Reference proteome</keyword>
<proteinExistence type="predicted"/>
<dbReference type="GO" id="GO:0016020">
    <property type="term" value="C:membrane"/>
    <property type="evidence" value="ECO:0007669"/>
    <property type="project" value="UniProtKB-SubCell"/>
</dbReference>
<name>A0A2Z3JKC0_9DEIO</name>
<evidence type="ECO:0000313" key="7">
    <source>
        <dbReference type="Proteomes" id="UP000245368"/>
    </source>
</evidence>
<dbReference type="Proteomes" id="UP000245368">
    <property type="component" value="Chromosome"/>
</dbReference>
<dbReference type="OrthoDB" id="26941at2"/>
<dbReference type="AlphaFoldDB" id="A0A2Z3JKC0"/>
<evidence type="ECO:0000256" key="3">
    <source>
        <dbReference type="ARBA" id="ARBA00022989"/>
    </source>
</evidence>
<dbReference type="EMBL" id="CP029494">
    <property type="protein sequence ID" value="AWN24316.1"/>
    <property type="molecule type" value="Genomic_DNA"/>
</dbReference>
<comment type="subcellular location">
    <subcellularLocation>
        <location evidence="1">Membrane</location>
        <topology evidence="1">Multi-pass membrane protein</topology>
    </subcellularLocation>
</comment>
<evidence type="ECO:0000256" key="1">
    <source>
        <dbReference type="ARBA" id="ARBA00004141"/>
    </source>
</evidence>